<dbReference type="PANTHER" id="PTHR36206">
    <property type="entry name" value="ASPERCRYPTIN BIOSYNTHESIS CLUSTER-SPECIFIC TRANSCRIPTION REGULATOR ATNN-RELATED"/>
    <property type="match status" value="1"/>
</dbReference>
<gene>
    <name evidence="7" type="ORF">A1O9_08003</name>
</gene>
<keyword evidence="8" id="KW-1185">Reference proteome</keyword>
<organism evidence="7 8">
    <name type="scientific">Exophiala aquamarina CBS 119918</name>
    <dbReference type="NCBI Taxonomy" id="1182545"/>
    <lineage>
        <taxon>Eukaryota</taxon>
        <taxon>Fungi</taxon>
        <taxon>Dikarya</taxon>
        <taxon>Ascomycota</taxon>
        <taxon>Pezizomycotina</taxon>
        <taxon>Eurotiomycetes</taxon>
        <taxon>Chaetothyriomycetidae</taxon>
        <taxon>Chaetothyriales</taxon>
        <taxon>Herpotrichiellaceae</taxon>
        <taxon>Exophiala</taxon>
    </lineage>
</organism>
<sequence>MVPSLHQSRLSSHKINHLPPLIHPRLRDASVFAAHPRELSFVMAAMDSTSHNVKTASLKRIRILDQKQSRFGCRTCSAKSSATRASQHALDALGLDELVLATSGVPPWHRPDQQNMAQLTLSLFSHDPYQLHSKASAEFSFVLLPQLAATRPYVNAAAGTLGAAYDKCVLHQTHRQDHQLITRLYLNALRQVRDELQRPQPEVVPLLVTAMLLAAAESIQHKQKDAVRHLLGAFSMIDLQNEVSLKTWPSTSVGPLTCNTIVEGLNPIQDVFYTLDYHISMFAWGRKPRFPRLPVTNQMLYPASMEDLVTGRPVLQQWCVHFIAKALEPEWEERIDFPAALIAQQVYLVAWLKRWLRTYTLLFDNQSSQPFHAQTPRFRILKAQTLIMYIAVSNVKPPTQVTYDTYAPEFEEIIRCAEAVLSPNAPASQAATSRSLLAYSPVPGIIHPLCFTARKYRDSVSRRRAIHLLRQAGIEGPFQGDFEARVAARLVEIEEGRKPFKAVLTPAEVLLPSDIPDRKRVYMIWIVETPGAGSETHQVRETAQRMMKFSRRRRLAPTSRATKAERLAQVPDDVVKIGAGMGVQSGGHDDNAEGEMWEIWDEAVDGACPWEAAGSH</sequence>
<evidence type="ECO:0008006" key="9">
    <source>
        <dbReference type="Google" id="ProtNLM"/>
    </source>
</evidence>
<evidence type="ECO:0000256" key="2">
    <source>
        <dbReference type="ARBA" id="ARBA00022833"/>
    </source>
</evidence>
<keyword evidence="1" id="KW-0479">Metal-binding</keyword>
<dbReference type="GO" id="GO:0003677">
    <property type="term" value="F:DNA binding"/>
    <property type="evidence" value="ECO:0007669"/>
    <property type="project" value="UniProtKB-KW"/>
</dbReference>
<evidence type="ECO:0000256" key="1">
    <source>
        <dbReference type="ARBA" id="ARBA00022723"/>
    </source>
</evidence>
<keyword evidence="4" id="KW-0238">DNA-binding</keyword>
<evidence type="ECO:0000256" key="3">
    <source>
        <dbReference type="ARBA" id="ARBA00023015"/>
    </source>
</evidence>
<keyword evidence="3" id="KW-0805">Transcription regulation</keyword>
<dbReference type="VEuPathDB" id="FungiDB:A1O9_08003"/>
<keyword evidence="5" id="KW-0804">Transcription</keyword>
<name>A0A072P9I9_9EURO</name>
<evidence type="ECO:0000256" key="4">
    <source>
        <dbReference type="ARBA" id="ARBA00023125"/>
    </source>
</evidence>
<dbReference type="AlphaFoldDB" id="A0A072P9I9"/>
<comment type="caution">
    <text evidence="7">The sequence shown here is derived from an EMBL/GenBank/DDBJ whole genome shotgun (WGS) entry which is preliminary data.</text>
</comment>
<dbReference type="EMBL" id="AMGV01000006">
    <property type="protein sequence ID" value="KEF56422.1"/>
    <property type="molecule type" value="Genomic_DNA"/>
</dbReference>
<reference evidence="7 8" key="1">
    <citation type="submission" date="2013-03" db="EMBL/GenBank/DDBJ databases">
        <title>The Genome Sequence of Exophiala aquamarina CBS 119918.</title>
        <authorList>
            <consortium name="The Broad Institute Genomics Platform"/>
            <person name="Cuomo C."/>
            <person name="de Hoog S."/>
            <person name="Gorbushina A."/>
            <person name="Walker B."/>
            <person name="Young S.K."/>
            <person name="Zeng Q."/>
            <person name="Gargeya S."/>
            <person name="Fitzgerald M."/>
            <person name="Haas B."/>
            <person name="Abouelleil A."/>
            <person name="Allen A.W."/>
            <person name="Alvarado L."/>
            <person name="Arachchi H.M."/>
            <person name="Berlin A.M."/>
            <person name="Chapman S.B."/>
            <person name="Gainer-Dewar J."/>
            <person name="Goldberg J."/>
            <person name="Griggs A."/>
            <person name="Gujja S."/>
            <person name="Hansen M."/>
            <person name="Howarth C."/>
            <person name="Imamovic A."/>
            <person name="Ireland A."/>
            <person name="Larimer J."/>
            <person name="McCowan C."/>
            <person name="Murphy C."/>
            <person name="Pearson M."/>
            <person name="Poon T.W."/>
            <person name="Priest M."/>
            <person name="Roberts A."/>
            <person name="Saif S."/>
            <person name="Shea T."/>
            <person name="Sisk P."/>
            <person name="Sykes S."/>
            <person name="Wortman J."/>
            <person name="Nusbaum C."/>
            <person name="Birren B."/>
        </authorList>
    </citation>
    <scope>NUCLEOTIDE SEQUENCE [LARGE SCALE GENOMIC DNA]</scope>
    <source>
        <strain evidence="7 8">CBS 119918</strain>
    </source>
</reference>
<accession>A0A072P9I9</accession>
<dbReference type="OrthoDB" id="3145928at2759"/>
<evidence type="ECO:0000313" key="7">
    <source>
        <dbReference type="EMBL" id="KEF56422.1"/>
    </source>
</evidence>
<dbReference type="PANTHER" id="PTHR36206:SF12">
    <property type="entry name" value="ASPERCRYPTIN BIOSYNTHESIS CLUSTER-SPECIFIC TRANSCRIPTION REGULATOR ATNN-RELATED"/>
    <property type="match status" value="1"/>
</dbReference>
<dbReference type="Proteomes" id="UP000027920">
    <property type="component" value="Unassembled WGS sequence"/>
</dbReference>
<dbReference type="RefSeq" id="XP_013259012.1">
    <property type="nucleotide sequence ID" value="XM_013403558.1"/>
</dbReference>
<dbReference type="GO" id="GO:0046872">
    <property type="term" value="F:metal ion binding"/>
    <property type="evidence" value="ECO:0007669"/>
    <property type="project" value="UniProtKB-KW"/>
</dbReference>
<evidence type="ECO:0000256" key="6">
    <source>
        <dbReference type="ARBA" id="ARBA00023242"/>
    </source>
</evidence>
<protein>
    <recommendedName>
        <fullName evidence="9">Transcription factor domain-containing protein</fullName>
    </recommendedName>
</protein>
<keyword evidence="2" id="KW-0862">Zinc</keyword>
<evidence type="ECO:0000256" key="5">
    <source>
        <dbReference type="ARBA" id="ARBA00023163"/>
    </source>
</evidence>
<evidence type="ECO:0000313" key="8">
    <source>
        <dbReference type="Proteomes" id="UP000027920"/>
    </source>
</evidence>
<keyword evidence="6" id="KW-0539">Nucleus</keyword>
<proteinExistence type="predicted"/>
<dbReference type="STRING" id="1182545.A0A072P9I9"/>
<dbReference type="InterPro" id="IPR052360">
    <property type="entry name" value="Transcr_Regulatory_Proteins"/>
</dbReference>
<dbReference type="GeneID" id="25282916"/>
<dbReference type="HOGENOM" id="CLU_011409_10_0_1"/>